<dbReference type="GO" id="GO:0005634">
    <property type="term" value="C:nucleus"/>
    <property type="evidence" value="ECO:0007669"/>
    <property type="project" value="TreeGrafter"/>
</dbReference>
<dbReference type="EMBL" id="KV419401">
    <property type="protein sequence ID" value="KZS95456.1"/>
    <property type="molecule type" value="Genomic_DNA"/>
</dbReference>
<sequence>MHPRNPYSKPLDFLALASGFPLLNKFLLQTSERQYVIDFKDSDAQRCLTRALLKRDFEIELKLHEDRLCPPVHIFRSEKVDNTVEEPFVLIDIGTGASSIYPLLGCSIEPSWNFIGTDVDATSLDWASTNVSANRLSHRVSLELANSSGPIFKPLFDDLTLKQVVGFTMCNPPFYSNLEEVAESKQLKEYEPFAVCTGSENEMITAGGEVAFVKKMVVESLELRTRCRWYTSMLGKLSSVIKIVDFLKECEVSNYALTQFVQGTTRRWAIAWSFGLVRLDDAFSRFQSPSLQAWMPPPNNFVHNMPFVEPGDLFASTQSILSAIPGLSHKVKDSDRWTIVISSSGNTWSRAARRKAGSSNAQLSPDAALMMRCEISVSKDERHNAGPSSLILKGRWSWGSDRTLWDSFWHHLTRKLQDCFNTSTNAT</sequence>
<evidence type="ECO:0008006" key="5">
    <source>
        <dbReference type="Google" id="ProtNLM"/>
    </source>
</evidence>
<dbReference type="GO" id="GO:0008168">
    <property type="term" value="F:methyltransferase activity"/>
    <property type="evidence" value="ECO:0007669"/>
    <property type="project" value="UniProtKB-KW"/>
</dbReference>
<gene>
    <name evidence="3" type="ORF">SISNIDRAFT_452063</name>
</gene>
<dbReference type="InterPro" id="IPR029063">
    <property type="entry name" value="SAM-dependent_MTases_sf"/>
</dbReference>
<evidence type="ECO:0000313" key="4">
    <source>
        <dbReference type="Proteomes" id="UP000076722"/>
    </source>
</evidence>
<dbReference type="Gene3D" id="3.40.50.150">
    <property type="entry name" value="Vaccinia Virus protein VP39"/>
    <property type="match status" value="1"/>
</dbReference>
<dbReference type="PANTHER" id="PTHR13393:SF0">
    <property type="entry name" value="RNA N6-ADENOSINE-METHYLTRANSFERASE METTL16"/>
    <property type="match status" value="1"/>
</dbReference>
<keyword evidence="1" id="KW-0489">Methyltransferase</keyword>
<evidence type="ECO:0000313" key="3">
    <source>
        <dbReference type="EMBL" id="KZS95456.1"/>
    </source>
</evidence>
<dbReference type="InterPro" id="IPR010286">
    <property type="entry name" value="METTL16/RlmF"/>
</dbReference>
<organism evidence="3 4">
    <name type="scientific">Sistotremastrum niveocremeum HHB9708</name>
    <dbReference type="NCBI Taxonomy" id="1314777"/>
    <lineage>
        <taxon>Eukaryota</taxon>
        <taxon>Fungi</taxon>
        <taxon>Dikarya</taxon>
        <taxon>Basidiomycota</taxon>
        <taxon>Agaricomycotina</taxon>
        <taxon>Agaricomycetes</taxon>
        <taxon>Sistotremastrales</taxon>
        <taxon>Sistotremastraceae</taxon>
        <taxon>Sertulicium</taxon>
        <taxon>Sertulicium niveocremeum</taxon>
    </lineage>
</organism>
<keyword evidence="2" id="KW-0808">Transferase</keyword>
<dbReference type="PANTHER" id="PTHR13393">
    <property type="entry name" value="SAM-DEPENDENT METHYLTRANSFERASE"/>
    <property type="match status" value="1"/>
</dbReference>
<dbReference type="GO" id="GO:0070475">
    <property type="term" value="P:rRNA base methylation"/>
    <property type="evidence" value="ECO:0007669"/>
    <property type="project" value="TreeGrafter"/>
</dbReference>
<dbReference type="STRING" id="1314777.A0A164WXJ6"/>
<dbReference type="Proteomes" id="UP000076722">
    <property type="component" value="Unassembled WGS sequence"/>
</dbReference>
<reference evidence="3 4" key="1">
    <citation type="journal article" date="2016" name="Mol. Biol. Evol.">
        <title>Comparative Genomics of Early-Diverging Mushroom-Forming Fungi Provides Insights into the Origins of Lignocellulose Decay Capabilities.</title>
        <authorList>
            <person name="Nagy L.G."/>
            <person name="Riley R."/>
            <person name="Tritt A."/>
            <person name="Adam C."/>
            <person name="Daum C."/>
            <person name="Floudas D."/>
            <person name="Sun H."/>
            <person name="Yadav J.S."/>
            <person name="Pangilinan J."/>
            <person name="Larsson K.H."/>
            <person name="Matsuura K."/>
            <person name="Barry K."/>
            <person name="Labutti K."/>
            <person name="Kuo R."/>
            <person name="Ohm R.A."/>
            <person name="Bhattacharya S.S."/>
            <person name="Shirouzu T."/>
            <person name="Yoshinaga Y."/>
            <person name="Martin F.M."/>
            <person name="Grigoriev I.V."/>
            <person name="Hibbett D.S."/>
        </authorList>
    </citation>
    <scope>NUCLEOTIDE SEQUENCE [LARGE SCALE GENOMIC DNA]</scope>
    <source>
        <strain evidence="3 4">HHB9708</strain>
    </source>
</reference>
<name>A0A164WXJ6_9AGAM</name>
<dbReference type="AlphaFoldDB" id="A0A164WXJ6"/>
<keyword evidence="4" id="KW-1185">Reference proteome</keyword>
<protein>
    <recommendedName>
        <fullName evidence="5">S-adenosyl-L-methionine dependent methyltransferase</fullName>
    </recommendedName>
</protein>
<dbReference type="SUPFAM" id="SSF53335">
    <property type="entry name" value="S-adenosyl-L-methionine-dependent methyltransferases"/>
    <property type="match status" value="1"/>
</dbReference>
<dbReference type="OrthoDB" id="514248at2759"/>
<evidence type="ECO:0000256" key="1">
    <source>
        <dbReference type="ARBA" id="ARBA00022603"/>
    </source>
</evidence>
<accession>A0A164WXJ6</accession>
<proteinExistence type="predicted"/>
<evidence type="ECO:0000256" key="2">
    <source>
        <dbReference type="ARBA" id="ARBA00022679"/>
    </source>
</evidence>
<dbReference type="Pfam" id="PF05971">
    <property type="entry name" value="Methyltransf_10"/>
    <property type="match status" value="1"/>
</dbReference>